<organism evidence="1">
    <name type="scientific">uncultured Caudovirales phage</name>
    <dbReference type="NCBI Taxonomy" id="2100421"/>
    <lineage>
        <taxon>Viruses</taxon>
        <taxon>Duplodnaviria</taxon>
        <taxon>Heunggongvirae</taxon>
        <taxon>Uroviricota</taxon>
        <taxon>Caudoviricetes</taxon>
        <taxon>Peduoviridae</taxon>
        <taxon>Maltschvirus</taxon>
        <taxon>Maltschvirus maltsch</taxon>
    </lineage>
</organism>
<evidence type="ECO:0000313" key="1">
    <source>
        <dbReference type="EMBL" id="CAB4126598.1"/>
    </source>
</evidence>
<accession>A0A6J5KVQ5</accession>
<name>A0A6J5KVQ5_9CAUD</name>
<proteinExistence type="predicted"/>
<sequence>MTRFEKRRKLVSRNGSKPFHLRYRLLGEKTMRSKNEDLLRELFAVKDTMNTVYQKILESDMTEEEIRERGFDAIKILNAVKDLIIKTP</sequence>
<reference evidence="1" key="1">
    <citation type="submission" date="2020-04" db="EMBL/GenBank/DDBJ databases">
        <authorList>
            <person name="Chiriac C."/>
            <person name="Salcher M."/>
            <person name="Ghai R."/>
            <person name="Kavagutti S V."/>
        </authorList>
    </citation>
    <scope>NUCLEOTIDE SEQUENCE</scope>
</reference>
<gene>
    <name evidence="1" type="ORF">UFOVP81_8</name>
</gene>
<dbReference type="EMBL" id="LR796199">
    <property type="protein sequence ID" value="CAB4126598.1"/>
    <property type="molecule type" value="Genomic_DNA"/>
</dbReference>
<protein>
    <submittedName>
        <fullName evidence="1">Uncharacterized protein</fullName>
    </submittedName>
</protein>